<dbReference type="PANTHER" id="PTHR28525">
    <property type="entry name" value="REACTIVE OXYGEN SPECIES MODULATOR 1"/>
    <property type="match status" value="1"/>
</dbReference>
<dbReference type="InterPro" id="IPR018450">
    <property type="entry name" value="Romo1/Mgr2"/>
</dbReference>
<dbReference type="PANTHER" id="PTHR28525:SF1">
    <property type="entry name" value="REACTIVE OXYGEN SPECIES MODULATOR 1"/>
    <property type="match status" value="1"/>
</dbReference>
<evidence type="ECO:0000313" key="9">
    <source>
        <dbReference type="Proteomes" id="UP000095192"/>
    </source>
</evidence>
<dbReference type="AlphaFoldDB" id="A0A1D3D0D6"/>
<comment type="caution">
    <text evidence="8">The sequence shown here is derived from an EMBL/GenBank/DDBJ whole genome shotgun (WGS) entry which is preliminary data.</text>
</comment>
<evidence type="ECO:0000256" key="3">
    <source>
        <dbReference type="ARBA" id="ARBA00022692"/>
    </source>
</evidence>
<feature type="transmembrane region" description="Helical" evidence="7">
    <location>
        <begin position="213"/>
        <end position="235"/>
    </location>
</feature>
<reference evidence="8 9" key="1">
    <citation type="journal article" date="2016" name="BMC Genomics">
        <title>Comparative genomics reveals Cyclospora cayetanensis possesses coccidia-like metabolism and invasion components but unique surface antigens.</title>
        <authorList>
            <person name="Liu S."/>
            <person name="Wang L."/>
            <person name="Zheng H."/>
            <person name="Xu Z."/>
            <person name="Roellig D.M."/>
            <person name="Li N."/>
            <person name="Frace M.A."/>
            <person name="Tang K."/>
            <person name="Arrowood M.J."/>
            <person name="Moss D.M."/>
            <person name="Zhang L."/>
            <person name="Feng Y."/>
            <person name="Xiao L."/>
        </authorList>
    </citation>
    <scope>NUCLEOTIDE SEQUENCE [LARGE SCALE GENOMIC DNA]</scope>
    <source>
        <strain evidence="8 9">CHN_HEN01</strain>
    </source>
</reference>
<dbReference type="GO" id="GO:0005744">
    <property type="term" value="C:TIM23 mitochondrial import inner membrane translocase complex"/>
    <property type="evidence" value="ECO:0007669"/>
    <property type="project" value="TreeGrafter"/>
</dbReference>
<organism evidence="8 9">
    <name type="scientific">Cyclospora cayetanensis</name>
    <dbReference type="NCBI Taxonomy" id="88456"/>
    <lineage>
        <taxon>Eukaryota</taxon>
        <taxon>Sar</taxon>
        <taxon>Alveolata</taxon>
        <taxon>Apicomplexa</taxon>
        <taxon>Conoidasida</taxon>
        <taxon>Coccidia</taxon>
        <taxon>Eucoccidiorida</taxon>
        <taxon>Eimeriorina</taxon>
        <taxon>Eimeriidae</taxon>
        <taxon>Cyclospora</taxon>
    </lineage>
</organism>
<feature type="transmembrane region" description="Helical" evidence="7">
    <location>
        <begin position="241"/>
        <end position="264"/>
    </location>
</feature>
<keyword evidence="9" id="KW-1185">Reference proteome</keyword>
<evidence type="ECO:0000256" key="7">
    <source>
        <dbReference type="SAM" id="Phobius"/>
    </source>
</evidence>
<evidence type="ECO:0000256" key="2">
    <source>
        <dbReference type="ARBA" id="ARBA00007839"/>
    </source>
</evidence>
<comment type="subcellular location">
    <subcellularLocation>
        <location evidence="1">Membrane</location>
    </subcellularLocation>
</comment>
<dbReference type="Pfam" id="PF10247">
    <property type="entry name" value="Romo1"/>
    <property type="match status" value="1"/>
</dbReference>
<dbReference type="EMBL" id="JROU02001281">
    <property type="protein sequence ID" value="OEH76920.1"/>
    <property type="molecule type" value="Genomic_DNA"/>
</dbReference>
<accession>A0A1D3D0D6</accession>
<proteinExistence type="inferred from homology"/>
<dbReference type="GO" id="GO:0030150">
    <property type="term" value="P:protein import into mitochondrial matrix"/>
    <property type="evidence" value="ECO:0007669"/>
    <property type="project" value="TreeGrafter"/>
</dbReference>
<feature type="region of interest" description="Disordered" evidence="6">
    <location>
        <begin position="80"/>
        <end position="152"/>
    </location>
</feature>
<keyword evidence="3 7" id="KW-0812">Transmembrane</keyword>
<comment type="similarity">
    <text evidence="2">Belongs to the MGR2 family.</text>
</comment>
<evidence type="ECO:0000313" key="8">
    <source>
        <dbReference type="EMBL" id="OEH76920.1"/>
    </source>
</evidence>
<dbReference type="VEuPathDB" id="ToxoDB:cyc_00295"/>
<evidence type="ECO:0000256" key="6">
    <source>
        <dbReference type="SAM" id="MobiDB-lite"/>
    </source>
</evidence>
<evidence type="ECO:0000256" key="4">
    <source>
        <dbReference type="ARBA" id="ARBA00022989"/>
    </source>
</evidence>
<keyword evidence="4 7" id="KW-1133">Transmembrane helix</keyword>
<dbReference type="InParanoid" id="A0A1D3D0D6"/>
<dbReference type="VEuPathDB" id="ToxoDB:LOC34617492"/>
<feature type="compositionally biased region" description="Polar residues" evidence="6">
    <location>
        <begin position="134"/>
        <end position="152"/>
    </location>
</feature>
<name>A0A1D3D0D6_9EIME</name>
<dbReference type="SMART" id="SM01378">
    <property type="entry name" value="Romo1"/>
    <property type="match status" value="1"/>
</dbReference>
<dbReference type="FunCoup" id="A0A1D3D0D6">
    <property type="interactions" value="36"/>
</dbReference>
<gene>
    <name evidence="8" type="ORF">cyc_00295</name>
</gene>
<dbReference type="GO" id="GO:0045039">
    <property type="term" value="P:protein insertion into mitochondrial inner membrane"/>
    <property type="evidence" value="ECO:0007669"/>
    <property type="project" value="TreeGrafter"/>
</dbReference>
<sequence length="326" mass="34613">MLQQILCVGAGFHASFETKMRFNIDWNWGNKENFPAQYSGPGGQPPASCYLGEALGGPPSTAPAHILPIARESMSWLFGGAPSAPTEAPANTDKALPELPPGLQTLPPPPAPKGVMVSSAPFTGFSEPPPSPPVSTGASRGSSAPFSFSPSTKGVDYNSEDFSKYTSPYNESPGINDPHFAAEYISRADKKPSWLDEHVTNPRLRGCIDAVKMGMKMGCAVGGIFGGLTGTYAAITNRNFLILPLSMVGGALSFGFFLGCGMIIRCDEPRGSRKFQGPWVFPMAPGYTYRASSTLGLPSQTLSSYTDGVLENRGKEAGERPLHTLQ</sequence>
<protein>
    <submittedName>
        <fullName evidence="8">Reactive oxygen species modulator 1</fullName>
    </submittedName>
</protein>
<dbReference type="Proteomes" id="UP000095192">
    <property type="component" value="Unassembled WGS sequence"/>
</dbReference>
<evidence type="ECO:0000256" key="1">
    <source>
        <dbReference type="ARBA" id="ARBA00004370"/>
    </source>
</evidence>
<evidence type="ECO:0000256" key="5">
    <source>
        <dbReference type="ARBA" id="ARBA00023136"/>
    </source>
</evidence>
<keyword evidence="5 7" id="KW-0472">Membrane</keyword>